<dbReference type="PANTHER" id="PTHR10642">
    <property type="entry name" value="RIBONUCLEASE H1"/>
    <property type="match status" value="1"/>
</dbReference>
<accession>A0A7W7XZG1</accession>
<keyword evidence="6 11" id="KW-0540">Nuclease</keyword>
<dbReference type="Proteomes" id="UP000519004">
    <property type="component" value="Unassembled WGS sequence"/>
</dbReference>
<dbReference type="InterPro" id="IPR012337">
    <property type="entry name" value="RNaseH-like_sf"/>
</dbReference>
<gene>
    <name evidence="11" type="primary">rnhA</name>
    <name evidence="13" type="ORF">HNQ58_001151</name>
</gene>
<dbReference type="PROSITE" id="PS50879">
    <property type="entry name" value="RNASE_H_1"/>
    <property type="match status" value="1"/>
</dbReference>
<evidence type="ECO:0000256" key="3">
    <source>
        <dbReference type="ARBA" id="ARBA00005300"/>
    </source>
</evidence>
<comment type="subcellular location">
    <subcellularLocation>
        <location evidence="11">Cytoplasm</location>
    </subcellularLocation>
</comment>
<dbReference type="GO" id="GO:0043137">
    <property type="term" value="P:DNA replication, removal of RNA primer"/>
    <property type="evidence" value="ECO:0007669"/>
    <property type="project" value="TreeGrafter"/>
</dbReference>
<comment type="similarity">
    <text evidence="3 11">Belongs to the RNase H family.</text>
</comment>
<organism evidence="13 14">
    <name type="scientific">Rehaibacterium terrae</name>
    <dbReference type="NCBI Taxonomy" id="1341696"/>
    <lineage>
        <taxon>Bacteria</taxon>
        <taxon>Pseudomonadati</taxon>
        <taxon>Pseudomonadota</taxon>
        <taxon>Gammaproteobacteria</taxon>
        <taxon>Lysobacterales</taxon>
        <taxon>Lysobacteraceae</taxon>
        <taxon>Rehaibacterium</taxon>
    </lineage>
</organism>
<comment type="subunit">
    <text evidence="4 11">Monomer.</text>
</comment>
<dbReference type="PANTHER" id="PTHR10642:SF26">
    <property type="entry name" value="RIBONUCLEASE H1"/>
    <property type="match status" value="1"/>
</dbReference>
<dbReference type="NCBIfam" id="NF001236">
    <property type="entry name" value="PRK00203.1"/>
    <property type="match status" value="1"/>
</dbReference>
<comment type="cofactor">
    <cofactor evidence="11">
        <name>Mg(2+)</name>
        <dbReference type="ChEBI" id="CHEBI:18420"/>
    </cofactor>
    <text evidence="11">Binds 1 Mg(2+) ion per subunit. May bind a second metal ion at a regulatory site, or after substrate binding.</text>
</comment>
<evidence type="ECO:0000256" key="1">
    <source>
        <dbReference type="ARBA" id="ARBA00000077"/>
    </source>
</evidence>
<evidence type="ECO:0000256" key="9">
    <source>
        <dbReference type="ARBA" id="ARBA00022801"/>
    </source>
</evidence>
<name>A0A7W7XZG1_9GAMM</name>
<feature type="binding site" evidence="11">
    <location>
        <position position="9"/>
    </location>
    <ligand>
        <name>Mg(2+)</name>
        <dbReference type="ChEBI" id="CHEBI:18420"/>
        <label>2</label>
    </ligand>
</feature>
<evidence type="ECO:0000256" key="8">
    <source>
        <dbReference type="ARBA" id="ARBA00022759"/>
    </source>
</evidence>
<dbReference type="GO" id="GO:0000287">
    <property type="term" value="F:magnesium ion binding"/>
    <property type="evidence" value="ECO:0007669"/>
    <property type="project" value="UniProtKB-UniRule"/>
</dbReference>
<keyword evidence="10 11" id="KW-0460">Magnesium</keyword>
<comment type="caution">
    <text evidence="13">The sequence shown here is derived from an EMBL/GenBank/DDBJ whole genome shotgun (WGS) entry which is preliminary data.</text>
</comment>
<feature type="binding site" evidence="11">
    <location>
        <position position="133"/>
    </location>
    <ligand>
        <name>Mg(2+)</name>
        <dbReference type="ChEBI" id="CHEBI:18420"/>
        <label>2</label>
    </ligand>
</feature>
<dbReference type="InterPro" id="IPR036397">
    <property type="entry name" value="RNaseH_sf"/>
</dbReference>
<evidence type="ECO:0000256" key="11">
    <source>
        <dbReference type="HAMAP-Rule" id="MF_00042"/>
    </source>
</evidence>
<feature type="binding site" evidence="11">
    <location>
        <position position="69"/>
    </location>
    <ligand>
        <name>Mg(2+)</name>
        <dbReference type="ChEBI" id="CHEBI:18420"/>
        <label>1</label>
    </ligand>
</feature>
<feature type="binding site" evidence="11">
    <location>
        <position position="9"/>
    </location>
    <ligand>
        <name>Mg(2+)</name>
        <dbReference type="ChEBI" id="CHEBI:18420"/>
        <label>1</label>
    </ligand>
</feature>
<evidence type="ECO:0000256" key="5">
    <source>
        <dbReference type="ARBA" id="ARBA00012180"/>
    </source>
</evidence>
<dbReference type="RefSeq" id="WP_183947892.1">
    <property type="nucleotide sequence ID" value="NZ_JACHHX010000006.1"/>
</dbReference>
<keyword evidence="7 11" id="KW-0479">Metal-binding</keyword>
<keyword evidence="11" id="KW-0963">Cytoplasm</keyword>
<comment type="function">
    <text evidence="2 11">Endonuclease that specifically degrades the RNA of RNA-DNA hybrids.</text>
</comment>
<feature type="domain" description="RNase H type-1" evidence="12">
    <location>
        <begin position="1"/>
        <end position="141"/>
    </location>
</feature>
<dbReference type="Gene3D" id="3.30.420.10">
    <property type="entry name" value="Ribonuclease H-like superfamily/Ribonuclease H"/>
    <property type="match status" value="1"/>
</dbReference>
<dbReference type="CDD" id="cd09278">
    <property type="entry name" value="RNase_HI_prokaryote_like"/>
    <property type="match status" value="1"/>
</dbReference>
<dbReference type="SUPFAM" id="SSF53098">
    <property type="entry name" value="Ribonuclease H-like"/>
    <property type="match status" value="1"/>
</dbReference>
<dbReference type="HAMAP" id="MF_00042">
    <property type="entry name" value="RNase_H"/>
    <property type="match status" value="1"/>
</dbReference>
<dbReference type="InterPro" id="IPR002156">
    <property type="entry name" value="RNaseH_domain"/>
</dbReference>
<dbReference type="EC" id="3.1.26.4" evidence="5 11"/>
<dbReference type="EMBL" id="JACHHX010000006">
    <property type="protein sequence ID" value="MBB5015265.1"/>
    <property type="molecule type" value="Genomic_DNA"/>
</dbReference>
<dbReference type="FunFam" id="3.30.420.10:FF:000089">
    <property type="entry name" value="Ribonuclease H"/>
    <property type="match status" value="1"/>
</dbReference>
<dbReference type="GO" id="GO:0003676">
    <property type="term" value="F:nucleic acid binding"/>
    <property type="evidence" value="ECO:0007669"/>
    <property type="project" value="InterPro"/>
</dbReference>
<keyword evidence="8 11" id="KW-0255">Endonuclease</keyword>
<evidence type="ECO:0000256" key="6">
    <source>
        <dbReference type="ARBA" id="ARBA00022722"/>
    </source>
</evidence>
<comment type="catalytic activity">
    <reaction evidence="1 11">
        <text>Endonucleolytic cleavage to 5'-phosphomonoester.</text>
        <dbReference type="EC" id="3.1.26.4"/>
    </reaction>
</comment>
<reference evidence="13 14" key="1">
    <citation type="submission" date="2020-08" db="EMBL/GenBank/DDBJ databases">
        <title>Genomic Encyclopedia of Type Strains, Phase IV (KMG-IV): sequencing the most valuable type-strain genomes for metagenomic binning, comparative biology and taxonomic classification.</title>
        <authorList>
            <person name="Goeker M."/>
        </authorList>
    </citation>
    <scope>NUCLEOTIDE SEQUENCE [LARGE SCALE GENOMIC DNA]</scope>
    <source>
        <strain evidence="13 14">DSM 25897</strain>
    </source>
</reference>
<evidence type="ECO:0000256" key="10">
    <source>
        <dbReference type="ARBA" id="ARBA00022842"/>
    </source>
</evidence>
<protein>
    <recommendedName>
        <fullName evidence="5 11">Ribonuclease H</fullName>
        <shortName evidence="11">RNase H</shortName>
        <ecNumber evidence="5 11">3.1.26.4</ecNumber>
    </recommendedName>
</protein>
<evidence type="ECO:0000256" key="2">
    <source>
        <dbReference type="ARBA" id="ARBA00004065"/>
    </source>
</evidence>
<sequence>MKRVLIHTDGACLGNPGPGGWAALLRFQGHERELAGGEAQTTNNRMELMAAIMGLEALRESCEVDLHTDSKYVQQGISEWMPNWIRRDWKTAGGEPVKNRDLWQRLDAAARRHRVHWHWVKAHAGHADNERVDALARAAALKAANREPDIGNRASGAGHR</sequence>
<dbReference type="InterPro" id="IPR022892">
    <property type="entry name" value="RNaseHI"/>
</dbReference>
<evidence type="ECO:0000313" key="13">
    <source>
        <dbReference type="EMBL" id="MBB5015265.1"/>
    </source>
</evidence>
<dbReference type="AlphaFoldDB" id="A0A7W7XZG1"/>
<evidence type="ECO:0000259" key="12">
    <source>
        <dbReference type="PROSITE" id="PS50879"/>
    </source>
</evidence>
<dbReference type="GO" id="GO:0005737">
    <property type="term" value="C:cytoplasm"/>
    <property type="evidence" value="ECO:0007669"/>
    <property type="project" value="UniProtKB-SubCell"/>
</dbReference>
<evidence type="ECO:0000256" key="7">
    <source>
        <dbReference type="ARBA" id="ARBA00022723"/>
    </source>
</evidence>
<dbReference type="InterPro" id="IPR050092">
    <property type="entry name" value="RNase_H"/>
</dbReference>
<keyword evidence="14" id="KW-1185">Reference proteome</keyword>
<evidence type="ECO:0000313" key="14">
    <source>
        <dbReference type="Proteomes" id="UP000519004"/>
    </source>
</evidence>
<dbReference type="Pfam" id="PF00075">
    <property type="entry name" value="RNase_H"/>
    <property type="match status" value="1"/>
</dbReference>
<dbReference type="GO" id="GO:0004523">
    <property type="term" value="F:RNA-DNA hybrid ribonuclease activity"/>
    <property type="evidence" value="ECO:0007669"/>
    <property type="project" value="UniProtKB-UniRule"/>
</dbReference>
<proteinExistence type="inferred from homology"/>
<feature type="binding site" evidence="11">
    <location>
        <position position="47"/>
    </location>
    <ligand>
        <name>Mg(2+)</name>
        <dbReference type="ChEBI" id="CHEBI:18420"/>
        <label>1</label>
    </ligand>
</feature>
<keyword evidence="9 11" id="KW-0378">Hydrolase</keyword>
<evidence type="ECO:0000256" key="4">
    <source>
        <dbReference type="ARBA" id="ARBA00011245"/>
    </source>
</evidence>